<sequence>MKAAIHLTGGDLKTALSRALSTRLARRSKDGREDVGLALSSKRGGAADDRTAEGETDGKSGE</sequence>
<feature type="compositionally biased region" description="Basic and acidic residues" evidence="1">
    <location>
        <begin position="45"/>
        <end position="62"/>
    </location>
</feature>
<accession>A0AAJ1BSN9</accession>
<reference evidence="2" key="1">
    <citation type="submission" date="2022-06" db="EMBL/GenBank/DDBJ databases">
        <authorList>
            <person name="Sun Q."/>
        </authorList>
    </citation>
    <scope>NUCLEOTIDE SEQUENCE</scope>
    <source>
        <strain evidence="2">S101</strain>
    </source>
</reference>
<evidence type="ECO:0000313" key="2">
    <source>
        <dbReference type="EMBL" id="MCO5955661.1"/>
    </source>
</evidence>
<dbReference type="Proteomes" id="UP001155380">
    <property type="component" value="Unassembled WGS sequence"/>
</dbReference>
<feature type="region of interest" description="Disordered" evidence="1">
    <location>
        <begin position="23"/>
        <end position="62"/>
    </location>
</feature>
<protein>
    <submittedName>
        <fullName evidence="2">Uncharacterized protein</fullName>
    </submittedName>
</protein>
<comment type="caution">
    <text evidence="2">The sequence shown here is derived from an EMBL/GenBank/DDBJ whole genome shotgun (WGS) entry which is preliminary data.</text>
</comment>
<organism evidence="2 3">
    <name type="scientific">Ciceribacter sichuanensis</name>
    <dbReference type="NCBI Taxonomy" id="2949647"/>
    <lineage>
        <taxon>Bacteria</taxon>
        <taxon>Pseudomonadati</taxon>
        <taxon>Pseudomonadota</taxon>
        <taxon>Alphaproteobacteria</taxon>
        <taxon>Hyphomicrobiales</taxon>
        <taxon>Rhizobiaceae</taxon>
        <taxon>Ciceribacter</taxon>
    </lineage>
</organism>
<dbReference type="RefSeq" id="WP_250912401.1">
    <property type="nucleotide sequence ID" value="NZ_JAMXLX010000001.1"/>
</dbReference>
<evidence type="ECO:0000256" key="1">
    <source>
        <dbReference type="SAM" id="MobiDB-lite"/>
    </source>
</evidence>
<dbReference type="EMBL" id="JAMXLX010000001">
    <property type="protein sequence ID" value="MCO5955661.1"/>
    <property type="molecule type" value="Genomic_DNA"/>
</dbReference>
<name>A0AAJ1BSN9_9HYPH</name>
<proteinExistence type="predicted"/>
<gene>
    <name evidence="2" type="ORF">NBH21_02650</name>
</gene>
<evidence type="ECO:0000313" key="3">
    <source>
        <dbReference type="Proteomes" id="UP001155380"/>
    </source>
</evidence>
<dbReference type="AlphaFoldDB" id="A0AAJ1BSN9"/>